<evidence type="ECO:0000256" key="1">
    <source>
        <dbReference type="SAM" id="MobiDB-lite"/>
    </source>
</evidence>
<dbReference type="PANTHER" id="PTHR44119">
    <property type="entry name" value="MAGNESIUM-CHELATASE SUBUNIT CHLH, CHLOROPLASTIC"/>
    <property type="match status" value="1"/>
</dbReference>
<feature type="region of interest" description="Disordered" evidence="1">
    <location>
        <begin position="788"/>
        <end position="807"/>
    </location>
</feature>
<protein>
    <submittedName>
        <fullName evidence="3">Cobaltochelatase subunit CobN</fullName>
    </submittedName>
</protein>
<feature type="region of interest" description="Disordered" evidence="1">
    <location>
        <begin position="1222"/>
        <end position="1251"/>
    </location>
</feature>
<keyword evidence="4" id="KW-1185">Reference proteome</keyword>
<dbReference type="NCBIfam" id="NF004644">
    <property type="entry name" value="PRK05989.2-2"/>
    <property type="match status" value="1"/>
</dbReference>
<dbReference type="PANTHER" id="PTHR44119:SF4">
    <property type="entry name" value="AEROBIC COBALTOCHELATASE SUBUNIT COBN"/>
    <property type="match status" value="1"/>
</dbReference>
<evidence type="ECO:0000259" key="2">
    <source>
        <dbReference type="Pfam" id="PF02514"/>
    </source>
</evidence>
<evidence type="ECO:0000313" key="3">
    <source>
        <dbReference type="EMBL" id="KAF1687966.1"/>
    </source>
</evidence>
<organism evidence="3 4">
    <name type="scientific">Pseudoxanthomonas broegbernensis</name>
    <dbReference type="NCBI Taxonomy" id="83619"/>
    <lineage>
        <taxon>Bacteria</taxon>
        <taxon>Pseudomonadati</taxon>
        <taxon>Pseudomonadota</taxon>
        <taxon>Gammaproteobacteria</taxon>
        <taxon>Lysobacterales</taxon>
        <taxon>Lysobacteraceae</taxon>
        <taxon>Pseudoxanthomonas</taxon>
    </lineage>
</organism>
<dbReference type="InterPro" id="IPR003672">
    <property type="entry name" value="CobN/Mg_chltase"/>
</dbReference>
<name>A0A7V8K8C7_9GAMM</name>
<gene>
    <name evidence="3" type="ORF">B1992_00565</name>
</gene>
<proteinExistence type="predicted"/>
<evidence type="ECO:0000313" key="4">
    <source>
        <dbReference type="Proteomes" id="UP000462066"/>
    </source>
</evidence>
<dbReference type="Pfam" id="PF02514">
    <property type="entry name" value="CobN-Mg_chel"/>
    <property type="match status" value="1"/>
</dbReference>
<dbReference type="EMBL" id="MWIP01000001">
    <property type="protein sequence ID" value="KAF1687966.1"/>
    <property type="molecule type" value="Genomic_DNA"/>
</dbReference>
<dbReference type="Proteomes" id="UP000462066">
    <property type="component" value="Unassembled WGS sequence"/>
</dbReference>
<comment type="caution">
    <text evidence="3">The sequence shown here is derived from an EMBL/GenBank/DDBJ whole genome shotgun (WGS) entry which is preliminary data.</text>
</comment>
<reference evidence="3 4" key="1">
    <citation type="submission" date="2017-10" db="EMBL/GenBank/DDBJ databases">
        <title>Whole genome sequencing of Pseudoxanthomonas broegbernensis DSM 12573(T).</title>
        <authorList>
            <person name="Kumar S."/>
            <person name="Bansal K."/>
            <person name="Kaur A."/>
            <person name="Patil P."/>
            <person name="Sharma S."/>
            <person name="Patil P.B."/>
        </authorList>
    </citation>
    <scope>NUCLEOTIDE SEQUENCE [LARGE SCALE GENOMIC DNA]</scope>
    <source>
        <strain evidence="3 4">DSM 12573</strain>
    </source>
</reference>
<feature type="domain" description="CobN/magnesium chelatase" evidence="2">
    <location>
        <begin position="134"/>
        <end position="1189"/>
    </location>
</feature>
<sequence>MRRCWHALGHPAPVWLLLLLGWCWAASAAEPPVRVKVLSNDFVLPGKVARLHEWGAEAGVAFERVAIEHGGDPGGRVAGADLLLLDTPRPSDRAQVQAWLDGALESTRTPWIQVGGGRPAAGGLPEDVAMRLAGYYAAGGEANFRHLVDAIARWRRGGDLAAVPPPRPLPRTGYYDPAAPTVFASAAEYLAWRGGPATDDGARVAVLVSPGSVASMQTAVVDALIQRGAAHGVQVFGLWFDDDDPQGLTQALRGLPVAVIVNLTHLQNDKARAEEFLALDVPVLQALNYRQGDPAHWRGAASGVSPSLVATFLAVPEGWGASDPMVLGAVEHGESVAIPEQVEALAAKLARLVALRAKPAADKHVALMFWNAPEGEKNLSASHLNVPRSLVRLGQDLRAAGYQVQPMAEADLIEKAQAMLGGYYRPQSLDALLARGLAAAFPVARYRRWLDTLPPAQRQALLQRWGEPETHPAVRRIDGEPAFVFPRLQLGQLLVMPQPPRAGQVGQATHDTASLPSHYYLAAYQFVREGFAADALIHFGTHGTQEWTPGKDRGLWVNDYPFLAVGDLPVFYPYIQDNVGEAVQAKRRGRAVTISHQTPAFAPAGLYDELRDLHALVHEYQQLDEGDVRERTRDALRDAALAAGIAGDIGWSRAAIDADFPRFFGVLHEQLHELARGAMPLGLHTFGEAAMPDHRLGMVLQQLGEPYLRALGVDPAEAFAEDFQVLAQGEPYRLLRSHLREGIPLDTVSDPALRAQLQRALELDRALADPQEAESLLRGLAGGFVPPGAGGDPVRNPDLRSGRNLYPFEPDRIPTRAAYEAGGQALEQLLATYRDAHGGRAPDKLAFSLWSSEAIRHLGVLESQVLHALGLRPVWDPGGRVTALEIVPEVELARPRIDAVVQVTSVYRDQFDGFMRLLADAIDRLAAQQAPHAIARNTGAVARALAARGLDPGRARQLAALRIFSNAPGEYGSGLPDAVLSERTDKSDAALADQFLSRLQYAYGARDWGLKLDTPGQGNLFAEQLRGVQAAVLARSSNTHGLLSTDHPFEYLGGLSLAVRHLDGASPDLYVSDLRGGTAKTTTAARFIADELRSRQLNPHWIGEMQKEGYAGTLAVLDTVDNLFGWQVTDPGSVRAEQWQALHDTYVRDVRRLGVDAWFGKHNPTAQAQLIVRMREAIARGYWQADAATVAELEQRLQMLTRASAEAVQSAARGYGTAQVRAQVPRAAQPPADASPAAAPDDTPAAAADPATPVRGRIMQETPLDPPPARSAWHPLAGLLALALCLLAGVLAQARGNARLPHPQPLR</sequence>
<dbReference type="CDD" id="cd10150">
    <property type="entry name" value="CobN_like"/>
    <property type="match status" value="1"/>
</dbReference>
<accession>A0A7V8K8C7</accession>